<feature type="domain" description="Sensor histidine kinase NatK-like C-terminal" evidence="2">
    <location>
        <begin position="315"/>
        <end position="418"/>
    </location>
</feature>
<dbReference type="Pfam" id="PF14501">
    <property type="entry name" value="HATPase_c_5"/>
    <property type="match status" value="1"/>
</dbReference>
<keyword evidence="1" id="KW-0472">Membrane</keyword>
<evidence type="ECO:0000313" key="3">
    <source>
        <dbReference type="EMBL" id="PXY89760.1"/>
    </source>
</evidence>
<dbReference type="CDD" id="cd16935">
    <property type="entry name" value="HATPase_AgrC-ComD-like"/>
    <property type="match status" value="1"/>
</dbReference>
<gene>
    <name evidence="3" type="ORF">DKK74_02740</name>
</gene>
<protein>
    <recommendedName>
        <fullName evidence="2">Sensor histidine kinase NatK-like C-terminal domain-containing protein</fullName>
    </recommendedName>
</protein>
<proteinExistence type="predicted"/>
<dbReference type="SUPFAM" id="SSF55874">
    <property type="entry name" value="ATPase domain of HSP90 chaperone/DNA topoisomerase II/histidine kinase"/>
    <property type="match status" value="1"/>
</dbReference>
<dbReference type="AlphaFoldDB" id="A0A318MT38"/>
<dbReference type="Gene3D" id="3.30.565.10">
    <property type="entry name" value="Histidine kinase-like ATPase, C-terminal domain"/>
    <property type="match status" value="1"/>
</dbReference>
<keyword evidence="1" id="KW-1133">Transmembrane helix</keyword>
<evidence type="ECO:0000313" key="4">
    <source>
        <dbReference type="Proteomes" id="UP000248128"/>
    </source>
</evidence>
<evidence type="ECO:0000256" key="1">
    <source>
        <dbReference type="SAM" id="Phobius"/>
    </source>
</evidence>
<evidence type="ECO:0000259" key="2">
    <source>
        <dbReference type="Pfam" id="PF14501"/>
    </source>
</evidence>
<dbReference type="Proteomes" id="UP000248128">
    <property type="component" value="Unassembled WGS sequence"/>
</dbReference>
<sequence length="418" mass="47291">MNSYLAITVAHGYIPQILLAETLFTYRLSKRTHFYSRLIIGLIVVLPLMVVVPNWINNHWSGLFSLTVFLLSLILWWACLLQSFKDILFCCVSAQLVQNLSYNLEQALYQPFAQHFNAVGSLALSITCTCLTYGLTYLVIAKRSGPHPTAEINDTYVYSFALITAVFVYLMQYQYQITGIGNYWVSHLPLMLCCVAGLCVQYGFVALKTASGERIALERLMRQEAKQYELTKQNIDLINMKAHDLKHQLLRIQEGLGEDKDDLSEISSILDSYDNSPHTGNKELDLILSQKEMLCRQDEIVFSIMVQPDSLSRLDPGDIASIFGNLLDNAIEYERKVSDHTQRYIGLKIRTIDGLIGVRVENYCRSKPNMSNGLPVSTKDDRKNHGFGLRSVAYTTNKYKGTLHLGMEGDLFVASLLL</sequence>
<comment type="caution">
    <text evidence="3">The sequence shown here is derived from an EMBL/GenBank/DDBJ whole genome shotgun (WGS) entry which is preliminary data.</text>
</comment>
<reference evidence="3 4" key="1">
    <citation type="submission" date="2018-05" db="EMBL/GenBank/DDBJ databases">
        <title>Reference genomes for bee gut microbiota database.</title>
        <authorList>
            <person name="Ellegaard K.M."/>
        </authorList>
    </citation>
    <scope>NUCLEOTIDE SEQUENCE [LARGE SCALE GENOMIC DNA]</scope>
    <source>
        <strain evidence="3 4">ESL0199</strain>
    </source>
</reference>
<dbReference type="RefSeq" id="WP_110412637.1">
    <property type="nucleotide sequence ID" value="NZ_QGLK01000001.1"/>
</dbReference>
<keyword evidence="1" id="KW-0812">Transmembrane</keyword>
<dbReference type="InterPro" id="IPR036890">
    <property type="entry name" value="HATPase_C_sf"/>
</dbReference>
<organism evidence="3 4">
    <name type="scientific">Bifidobacterium asteroides</name>
    <dbReference type="NCBI Taxonomy" id="1684"/>
    <lineage>
        <taxon>Bacteria</taxon>
        <taxon>Bacillati</taxon>
        <taxon>Actinomycetota</taxon>
        <taxon>Actinomycetes</taxon>
        <taxon>Bifidobacteriales</taxon>
        <taxon>Bifidobacteriaceae</taxon>
        <taxon>Bifidobacterium</taxon>
    </lineage>
</organism>
<feature type="transmembrane region" description="Helical" evidence="1">
    <location>
        <begin position="62"/>
        <end position="80"/>
    </location>
</feature>
<dbReference type="OrthoDB" id="9813149at2"/>
<feature type="transmembrane region" description="Helical" evidence="1">
    <location>
        <begin position="116"/>
        <end position="140"/>
    </location>
</feature>
<dbReference type="EMBL" id="QGLK01000001">
    <property type="protein sequence ID" value="PXY89760.1"/>
    <property type="molecule type" value="Genomic_DNA"/>
</dbReference>
<feature type="transmembrane region" description="Helical" evidence="1">
    <location>
        <begin position="183"/>
        <end position="205"/>
    </location>
</feature>
<accession>A0A318MT38</accession>
<feature type="transmembrane region" description="Helical" evidence="1">
    <location>
        <begin position="152"/>
        <end position="171"/>
    </location>
</feature>
<feature type="transmembrane region" description="Helical" evidence="1">
    <location>
        <begin position="6"/>
        <end position="26"/>
    </location>
</feature>
<dbReference type="InterPro" id="IPR032834">
    <property type="entry name" value="NatK-like_C"/>
</dbReference>
<feature type="transmembrane region" description="Helical" evidence="1">
    <location>
        <begin position="38"/>
        <end position="56"/>
    </location>
</feature>
<name>A0A318MT38_9BIFI</name>